<dbReference type="OrthoDB" id="882224at2"/>
<evidence type="ECO:0000313" key="2">
    <source>
        <dbReference type="Proteomes" id="UP000199475"/>
    </source>
</evidence>
<dbReference type="SUPFAM" id="SSF159238">
    <property type="entry name" value="SO1590-like"/>
    <property type="match status" value="1"/>
</dbReference>
<organism evidence="1 2">
    <name type="scientific">Tessaracoccus oleiagri</name>
    <dbReference type="NCBI Taxonomy" id="686624"/>
    <lineage>
        <taxon>Bacteria</taxon>
        <taxon>Bacillati</taxon>
        <taxon>Actinomycetota</taxon>
        <taxon>Actinomycetes</taxon>
        <taxon>Propionibacteriales</taxon>
        <taxon>Propionibacteriaceae</taxon>
        <taxon>Tessaracoccus</taxon>
    </lineage>
</organism>
<protein>
    <recommendedName>
        <fullName evidence="3">DUF3224 domain-containing protein</fullName>
    </recommendedName>
</protein>
<dbReference type="InterPro" id="IPR023159">
    <property type="entry name" value="SO1590-like_sf"/>
</dbReference>
<proteinExistence type="predicted"/>
<reference evidence="1 2" key="1">
    <citation type="submission" date="2016-10" db="EMBL/GenBank/DDBJ databases">
        <authorList>
            <person name="de Groot N.N."/>
        </authorList>
    </citation>
    <scope>NUCLEOTIDE SEQUENCE [LARGE SCALE GENOMIC DNA]</scope>
    <source>
        <strain evidence="1 2">CGMCC 1.9159</strain>
    </source>
</reference>
<name>A0A1G9HPN2_9ACTN</name>
<dbReference type="RefSeq" id="WP_093248562.1">
    <property type="nucleotide sequence ID" value="NZ_FNGP01000001.1"/>
</dbReference>
<keyword evidence="2" id="KW-1185">Reference proteome</keyword>
<evidence type="ECO:0000313" key="1">
    <source>
        <dbReference type="EMBL" id="SDL14890.1"/>
    </source>
</evidence>
<accession>A0A1G9HPN2</accession>
<evidence type="ECO:0008006" key="3">
    <source>
        <dbReference type="Google" id="ProtNLM"/>
    </source>
</evidence>
<dbReference type="InterPro" id="IPR021607">
    <property type="entry name" value="DUF3224"/>
</dbReference>
<gene>
    <name evidence="1" type="ORF">SAMN04488242_0448</name>
</gene>
<dbReference type="STRING" id="686624.SAMN04488242_0448"/>
<sequence length="125" mass="13252">MSEYRATFEVELLPTETVVEGTDRMNLTKTWSGDLEGTSHGTLVSAGDPAHGTAGYVAIERFTGTIAGRRGTVVFQQFATMDGGDAALYYEATPGSGTDELTGFRGSLELTVEDGVHSIVLRTGD</sequence>
<dbReference type="Pfam" id="PF11528">
    <property type="entry name" value="DUF3224"/>
    <property type="match status" value="1"/>
</dbReference>
<dbReference type="EMBL" id="FNGP01000001">
    <property type="protein sequence ID" value="SDL14890.1"/>
    <property type="molecule type" value="Genomic_DNA"/>
</dbReference>
<dbReference type="Gene3D" id="2.40.350.10">
    <property type="entry name" value="SO1590-like"/>
    <property type="match status" value="1"/>
</dbReference>
<dbReference type="Proteomes" id="UP000199475">
    <property type="component" value="Unassembled WGS sequence"/>
</dbReference>
<dbReference type="AlphaFoldDB" id="A0A1G9HPN2"/>